<dbReference type="SUPFAM" id="SSF48008">
    <property type="entry name" value="GntR ligand-binding domain-like"/>
    <property type="match status" value="1"/>
</dbReference>
<organism evidence="6 7">
    <name type="scientific">Georgenia yuyongxinii</name>
    <dbReference type="NCBI Taxonomy" id="2589797"/>
    <lineage>
        <taxon>Bacteria</taxon>
        <taxon>Bacillati</taxon>
        <taxon>Actinomycetota</taxon>
        <taxon>Actinomycetes</taxon>
        <taxon>Micrococcales</taxon>
        <taxon>Bogoriellaceae</taxon>
        <taxon>Georgenia</taxon>
    </lineage>
</organism>
<dbReference type="CDD" id="cd07377">
    <property type="entry name" value="WHTH_GntR"/>
    <property type="match status" value="1"/>
</dbReference>
<evidence type="ECO:0000313" key="7">
    <source>
        <dbReference type="Proteomes" id="UP000314616"/>
    </source>
</evidence>
<reference evidence="6 7" key="1">
    <citation type="submission" date="2019-05" db="EMBL/GenBank/DDBJ databases">
        <title>Georgenia *** sp. nov., and Georgenia *** sp. nov., isolated from the intestinal contents of plateau pika (Ochotona curzoniae) in the Qinghai-Tibet plateau of China.</title>
        <authorList>
            <person name="Tian Z."/>
        </authorList>
    </citation>
    <scope>NUCLEOTIDE SEQUENCE [LARGE SCALE GENOMIC DNA]</scope>
    <source>
        <strain evidence="6 7">Z443</strain>
    </source>
</reference>
<dbReference type="EMBL" id="CP040915">
    <property type="protein sequence ID" value="QDC24951.1"/>
    <property type="molecule type" value="Genomic_DNA"/>
</dbReference>
<protein>
    <submittedName>
        <fullName evidence="6">FadR family transcriptional regulator</fullName>
    </submittedName>
</protein>
<dbReference type="Proteomes" id="UP000314616">
    <property type="component" value="Chromosome"/>
</dbReference>
<keyword evidence="1" id="KW-0805">Transcription regulation</keyword>
<feature type="domain" description="HTH gntR-type" evidence="5">
    <location>
        <begin position="33"/>
        <end position="101"/>
    </location>
</feature>
<evidence type="ECO:0000256" key="2">
    <source>
        <dbReference type="ARBA" id="ARBA00023125"/>
    </source>
</evidence>
<dbReference type="InterPro" id="IPR011711">
    <property type="entry name" value="GntR_C"/>
</dbReference>
<dbReference type="Gene3D" id="1.20.120.530">
    <property type="entry name" value="GntR ligand-binding domain-like"/>
    <property type="match status" value="1"/>
</dbReference>
<dbReference type="SUPFAM" id="SSF46785">
    <property type="entry name" value="Winged helix' DNA-binding domain"/>
    <property type="match status" value="1"/>
</dbReference>
<keyword evidence="3" id="KW-0804">Transcription</keyword>
<keyword evidence="2" id="KW-0238">DNA-binding</keyword>
<accession>A0A5B8C6D3</accession>
<evidence type="ECO:0000256" key="4">
    <source>
        <dbReference type="SAM" id="MobiDB-lite"/>
    </source>
</evidence>
<sequence>MYFVTDVNDKRSVRVTAPQDREMTEGWQVIGRSGLIARIRGEILRVMTERHLQPGERLPAERDLAAALEVSRPSVREAVRTLEAEGRLVVKHGQGVFVAEPATQQKLRGSLQDWEEDLSQLFAMREVIEVPAARWASQRKDPGELARIRAAYATLEGALDSDDVQNDKVQRLDALFHTRIVQAAGNSLLEQTQAVIYDLLLEGMRTTLEVEGRAAASRKEHLRILAAIESGDAEGAAEAAREHVLRARAAAERHLNAMSRQAADRTPQMTDPKS</sequence>
<dbReference type="InterPro" id="IPR036388">
    <property type="entry name" value="WH-like_DNA-bd_sf"/>
</dbReference>
<dbReference type="GO" id="GO:0003677">
    <property type="term" value="F:DNA binding"/>
    <property type="evidence" value="ECO:0007669"/>
    <property type="project" value="UniProtKB-KW"/>
</dbReference>
<dbReference type="InterPro" id="IPR036390">
    <property type="entry name" value="WH_DNA-bd_sf"/>
</dbReference>
<evidence type="ECO:0000256" key="3">
    <source>
        <dbReference type="ARBA" id="ARBA00023163"/>
    </source>
</evidence>
<dbReference type="Pfam" id="PF00392">
    <property type="entry name" value="GntR"/>
    <property type="match status" value="1"/>
</dbReference>
<proteinExistence type="predicted"/>
<dbReference type="GO" id="GO:0003700">
    <property type="term" value="F:DNA-binding transcription factor activity"/>
    <property type="evidence" value="ECO:0007669"/>
    <property type="project" value="InterPro"/>
</dbReference>
<gene>
    <name evidence="6" type="ORF">FE374_10305</name>
</gene>
<feature type="region of interest" description="Disordered" evidence="4">
    <location>
        <begin position="255"/>
        <end position="274"/>
    </location>
</feature>
<dbReference type="KEGG" id="gyu:FE374_10305"/>
<evidence type="ECO:0000259" key="5">
    <source>
        <dbReference type="PROSITE" id="PS50949"/>
    </source>
</evidence>
<dbReference type="InterPro" id="IPR008920">
    <property type="entry name" value="TF_FadR/GntR_C"/>
</dbReference>
<dbReference type="SMART" id="SM00895">
    <property type="entry name" value="FCD"/>
    <property type="match status" value="1"/>
</dbReference>
<name>A0A5B8C6D3_9MICO</name>
<dbReference type="Pfam" id="PF07729">
    <property type="entry name" value="FCD"/>
    <property type="match status" value="1"/>
</dbReference>
<dbReference type="PANTHER" id="PTHR43537">
    <property type="entry name" value="TRANSCRIPTIONAL REGULATOR, GNTR FAMILY"/>
    <property type="match status" value="1"/>
</dbReference>
<dbReference type="PANTHER" id="PTHR43537:SF5">
    <property type="entry name" value="UXU OPERON TRANSCRIPTIONAL REGULATOR"/>
    <property type="match status" value="1"/>
</dbReference>
<dbReference type="Gene3D" id="1.10.10.10">
    <property type="entry name" value="Winged helix-like DNA-binding domain superfamily/Winged helix DNA-binding domain"/>
    <property type="match status" value="1"/>
</dbReference>
<dbReference type="AlphaFoldDB" id="A0A5B8C6D3"/>
<evidence type="ECO:0000256" key="1">
    <source>
        <dbReference type="ARBA" id="ARBA00023015"/>
    </source>
</evidence>
<dbReference type="InterPro" id="IPR000524">
    <property type="entry name" value="Tscrpt_reg_HTH_GntR"/>
</dbReference>
<evidence type="ECO:0000313" key="6">
    <source>
        <dbReference type="EMBL" id="QDC24951.1"/>
    </source>
</evidence>
<dbReference type="OrthoDB" id="7989071at2"/>
<dbReference type="PRINTS" id="PR00035">
    <property type="entry name" value="HTHGNTR"/>
</dbReference>
<dbReference type="PROSITE" id="PS50949">
    <property type="entry name" value="HTH_GNTR"/>
    <property type="match status" value="1"/>
</dbReference>
<dbReference type="SMART" id="SM00345">
    <property type="entry name" value="HTH_GNTR"/>
    <property type="match status" value="1"/>
</dbReference>